<dbReference type="InterPro" id="IPR041164">
    <property type="entry name" value="LDcluster4"/>
</dbReference>
<proteinExistence type="predicted"/>
<dbReference type="Pfam" id="PF18306">
    <property type="entry name" value="LDcluster4"/>
    <property type="match status" value="1"/>
</dbReference>
<dbReference type="Gene3D" id="3.40.50.450">
    <property type="match status" value="1"/>
</dbReference>
<sequence>MDIKKHIVNFKISVIGSAHEDEIDAKTREKAYKVGKIIAENNCILLTGAGRGISEHAAIGAKDNKGLTVGISPANNLEEHKNVFKAPYSVFDILLFTGFGYKGRNVILIRSCDAVAVINGGIGTLNELTIALDEGKQIGILEETGGTSDSFLKYFQKIKESRNYGKQVISSRDPKSLIVRLVNR</sequence>
<name>A0A2H0PUR2_9BACT</name>
<dbReference type="AlphaFoldDB" id="A0A2H0PUR2"/>
<dbReference type="Proteomes" id="UP000236846">
    <property type="component" value="Unassembled WGS sequence"/>
</dbReference>
<reference evidence="1 2" key="1">
    <citation type="submission" date="2017-09" db="EMBL/GenBank/DDBJ databases">
        <title>Depth-based differentiation of microbial function through sediment-hosted aquifers and enrichment of novel symbionts in the deep terrestrial subsurface.</title>
        <authorList>
            <person name="Probst A.J."/>
            <person name="Ladd B."/>
            <person name="Jarett J.K."/>
            <person name="Geller-Mcgrath D.E."/>
            <person name="Sieber C.M."/>
            <person name="Emerson J.B."/>
            <person name="Anantharaman K."/>
            <person name="Thomas B.C."/>
            <person name="Malmstrom R."/>
            <person name="Stieglmeier M."/>
            <person name="Klingl A."/>
            <person name="Woyke T."/>
            <person name="Ryan C.M."/>
            <person name="Banfield J.F."/>
        </authorList>
    </citation>
    <scope>NUCLEOTIDE SEQUENCE [LARGE SCALE GENOMIC DNA]</scope>
    <source>
        <strain evidence="1">CG11_big_fil_rev_8_21_14_0_20_43_10</strain>
    </source>
</reference>
<organism evidence="1 2">
    <name type="scientific">Candidatus Brennerbacteria bacterium CG11_big_fil_rev_8_21_14_0_20_43_10</name>
    <dbReference type="NCBI Taxonomy" id="1974523"/>
    <lineage>
        <taxon>Bacteria</taxon>
        <taxon>Candidatus Brenneribacteriota</taxon>
    </lineage>
</organism>
<gene>
    <name evidence="1" type="ORF">COV41_02690</name>
</gene>
<protein>
    <recommendedName>
        <fullName evidence="3">TIGR00725 family protein</fullName>
    </recommendedName>
</protein>
<dbReference type="SUPFAM" id="SSF102405">
    <property type="entry name" value="MCP/YpsA-like"/>
    <property type="match status" value="1"/>
</dbReference>
<comment type="caution">
    <text evidence="1">The sequence shown here is derived from an EMBL/GenBank/DDBJ whole genome shotgun (WGS) entry which is preliminary data.</text>
</comment>
<dbReference type="InterPro" id="IPR052341">
    <property type="entry name" value="LOG_family_nucleotidases"/>
</dbReference>
<dbReference type="EMBL" id="PCXE01000052">
    <property type="protein sequence ID" value="PIR25792.1"/>
    <property type="molecule type" value="Genomic_DNA"/>
</dbReference>
<dbReference type="PANTHER" id="PTHR43393:SF3">
    <property type="entry name" value="LYSINE DECARBOXYLASE-LIKE PROTEIN"/>
    <property type="match status" value="1"/>
</dbReference>
<dbReference type="PANTHER" id="PTHR43393">
    <property type="entry name" value="CYTOKININ RIBOSIDE 5'-MONOPHOSPHATE PHOSPHORIBOHYDROLASE"/>
    <property type="match status" value="1"/>
</dbReference>
<accession>A0A2H0PUR2</accession>
<dbReference type="GO" id="GO:0005829">
    <property type="term" value="C:cytosol"/>
    <property type="evidence" value="ECO:0007669"/>
    <property type="project" value="TreeGrafter"/>
</dbReference>
<evidence type="ECO:0000313" key="2">
    <source>
        <dbReference type="Proteomes" id="UP000236846"/>
    </source>
</evidence>
<evidence type="ECO:0008006" key="3">
    <source>
        <dbReference type="Google" id="ProtNLM"/>
    </source>
</evidence>
<evidence type="ECO:0000313" key="1">
    <source>
        <dbReference type="EMBL" id="PIR25792.1"/>
    </source>
</evidence>